<dbReference type="InterPro" id="IPR001138">
    <property type="entry name" value="Zn2Cys6_DnaBD"/>
</dbReference>
<keyword evidence="2" id="KW-0238">DNA-binding</keyword>
<dbReference type="EMBL" id="MDYL01000001">
    <property type="protein sequence ID" value="OQD78718.1"/>
    <property type="molecule type" value="Genomic_DNA"/>
</dbReference>
<dbReference type="SMART" id="SM00066">
    <property type="entry name" value="GAL4"/>
    <property type="match status" value="1"/>
</dbReference>
<dbReference type="PROSITE" id="PS00463">
    <property type="entry name" value="ZN2_CY6_FUNGAL_1"/>
    <property type="match status" value="1"/>
</dbReference>
<dbReference type="SUPFAM" id="SSF57701">
    <property type="entry name" value="Zn2/Cys6 DNA-binding domain"/>
    <property type="match status" value="1"/>
</dbReference>
<name>A0A1V6PNX9_PENDC</name>
<feature type="region of interest" description="Disordered" evidence="5">
    <location>
        <begin position="67"/>
        <end position="95"/>
    </location>
</feature>
<dbReference type="CDD" id="cd00067">
    <property type="entry name" value="GAL4"/>
    <property type="match status" value="1"/>
</dbReference>
<dbReference type="OMA" id="AVCYFLR"/>
<evidence type="ECO:0000313" key="8">
    <source>
        <dbReference type="Proteomes" id="UP000191522"/>
    </source>
</evidence>
<dbReference type="STRING" id="69771.A0A1V6PNX9"/>
<evidence type="ECO:0000256" key="3">
    <source>
        <dbReference type="ARBA" id="ARBA00023163"/>
    </source>
</evidence>
<evidence type="ECO:0000256" key="2">
    <source>
        <dbReference type="ARBA" id="ARBA00023125"/>
    </source>
</evidence>
<dbReference type="GO" id="GO:0008270">
    <property type="term" value="F:zinc ion binding"/>
    <property type="evidence" value="ECO:0007669"/>
    <property type="project" value="InterPro"/>
</dbReference>
<dbReference type="GO" id="GO:0000981">
    <property type="term" value="F:DNA-binding transcription factor activity, RNA polymerase II-specific"/>
    <property type="evidence" value="ECO:0007669"/>
    <property type="project" value="InterPro"/>
</dbReference>
<dbReference type="Proteomes" id="UP000191522">
    <property type="component" value="Unassembled WGS sequence"/>
</dbReference>
<dbReference type="Pfam" id="PF00172">
    <property type="entry name" value="Zn_clus"/>
    <property type="match status" value="1"/>
</dbReference>
<dbReference type="InterPro" id="IPR053175">
    <property type="entry name" value="DHMBA_Reg_Transcription_Factor"/>
</dbReference>
<evidence type="ECO:0000259" key="6">
    <source>
        <dbReference type="PROSITE" id="PS50048"/>
    </source>
</evidence>
<organism evidence="7 8">
    <name type="scientific">Penicillium decumbens</name>
    <dbReference type="NCBI Taxonomy" id="69771"/>
    <lineage>
        <taxon>Eukaryota</taxon>
        <taxon>Fungi</taxon>
        <taxon>Dikarya</taxon>
        <taxon>Ascomycota</taxon>
        <taxon>Pezizomycotina</taxon>
        <taxon>Eurotiomycetes</taxon>
        <taxon>Eurotiomycetidae</taxon>
        <taxon>Eurotiales</taxon>
        <taxon>Aspergillaceae</taxon>
        <taxon>Penicillium</taxon>
    </lineage>
</organism>
<reference evidence="8" key="1">
    <citation type="journal article" date="2017" name="Nat. Microbiol.">
        <title>Global analysis of biosynthetic gene clusters reveals vast potential of secondary metabolite production in Penicillium species.</title>
        <authorList>
            <person name="Nielsen J.C."/>
            <person name="Grijseels S."/>
            <person name="Prigent S."/>
            <person name="Ji B."/>
            <person name="Dainat J."/>
            <person name="Nielsen K.F."/>
            <person name="Frisvad J.C."/>
            <person name="Workman M."/>
            <person name="Nielsen J."/>
        </authorList>
    </citation>
    <scope>NUCLEOTIDE SEQUENCE [LARGE SCALE GENOMIC DNA]</scope>
    <source>
        <strain evidence="8">IBT 11843</strain>
    </source>
</reference>
<protein>
    <recommendedName>
        <fullName evidence="6">Zn(2)-C6 fungal-type domain-containing protein</fullName>
    </recommendedName>
</protein>
<evidence type="ECO:0000256" key="1">
    <source>
        <dbReference type="ARBA" id="ARBA00023015"/>
    </source>
</evidence>
<keyword evidence="8" id="KW-1185">Reference proteome</keyword>
<comment type="caution">
    <text evidence="7">The sequence shown here is derived from an EMBL/GenBank/DDBJ whole genome shotgun (WGS) entry which is preliminary data.</text>
</comment>
<dbReference type="GO" id="GO:0003677">
    <property type="term" value="F:DNA binding"/>
    <property type="evidence" value="ECO:0007669"/>
    <property type="project" value="UniProtKB-KW"/>
</dbReference>
<keyword evidence="1" id="KW-0805">Transcription regulation</keyword>
<dbReference type="Pfam" id="PF11951">
    <property type="entry name" value="Fungal_trans_2"/>
    <property type="match status" value="1"/>
</dbReference>
<evidence type="ECO:0000256" key="4">
    <source>
        <dbReference type="ARBA" id="ARBA00023242"/>
    </source>
</evidence>
<dbReference type="Gene3D" id="4.10.240.10">
    <property type="entry name" value="Zn(2)-C6 fungal-type DNA-binding domain"/>
    <property type="match status" value="1"/>
</dbReference>
<dbReference type="PANTHER" id="PTHR38791">
    <property type="entry name" value="ZN(II)2CYS6 TRANSCRIPTION FACTOR (EUROFUNG)-RELATED-RELATED"/>
    <property type="match status" value="1"/>
</dbReference>
<accession>A0A1V6PNX9</accession>
<evidence type="ECO:0000313" key="7">
    <source>
        <dbReference type="EMBL" id="OQD78718.1"/>
    </source>
</evidence>
<dbReference type="PROSITE" id="PS50048">
    <property type="entry name" value="ZN2_CY6_FUNGAL_2"/>
    <property type="match status" value="1"/>
</dbReference>
<dbReference type="InterPro" id="IPR021858">
    <property type="entry name" value="Fun_TF"/>
</dbReference>
<dbReference type="OrthoDB" id="2991872at2759"/>
<dbReference type="InterPro" id="IPR036864">
    <property type="entry name" value="Zn2-C6_fun-type_DNA-bd_sf"/>
</dbReference>
<proteinExistence type="predicted"/>
<dbReference type="AlphaFoldDB" id="A0A1V6PNX9"/>
<keyword evidence="4" id="KW-0539">Nucleus</keyword>
<dbReference type="PANTHER" id="PTHR38791:SF5">
    <property type="entry name" value="TRANSCRIPTION FACTOR DBAG-RELATED"/>
    <property type="match status" value="1"/>
</dbReference>
<feature type="domain" description="Zn(2)-C6 fungal-type" evidence="6">
    <location>
        <begin position="10"/>
        <end position="38"/>
    </location>
</feature>
<keyword evidence="3" id="KW-0804">Transcription</keyword>
<evidence type="ECO:0000256" key="5">
    <source>
        <dbReference type="SAM" id="MobiDB-lite"/>
    </source>
</evidence>
<gene>
    <name evidence="7" type="ORF">PENDEC_c001G02166</name>
</gene>
<feature type="compositionally biased region" description="Low complexity" evidence="5">
    <location>
        <begin position="67"/>
        <end position="76"/>
    </location>
</feature>
<sequence length="589" mass="65470">MVYCGKPSKGCGQCRSRKIRCDQIRPACSQCVRAKRDCPGYRDQLSLMFRDESKSVMRKAEAGLSSSSVSSASASSRQKRSPARSPRTASPDGSLASELTISVDPGFFDFNSDPQLDMYMPNLWQMPLEVQPPAEPSQQEAICYFLRSNSIPGTFWMSEFVTRFLMEPKGTVSQQAMQASIVAVSLAMLSRVRKSKSLRHAARKEYASALNLLNTALGDMEEAKTNQALGAVVLLAVYEVATARAPQDIDLWTNHITGATALLDLRGTDQLKTEAGLRLFLHLRYQIIISCIQRDARVPESLLECSKFAMFLRPSEAHSNRLIIVIGKLSNLRAEILAKSFDNVGEIIAAASAIEADLIAWLAALPPEFKYETFTKSPYDFLFQERCRGIAMYDDQYSVYPNLWVCNTWNQYRCARIIVSEIILSHVRKISDSSSWRSLSDEFRLHCKSLRSNIRRLAVDICRSVPFHLGAHQKDASPNVPPPESYIGGLMLLWPLFLAGVVENRSHALRRWVVSCLGMIGNTMGLDQALALMDIVASDPGILYSVLEEDESAVTEMSETSIASSVVPKNVSLINLRHSTTPASMDEES</sequence>